<dbReference type="Proteomes" id="UP000051717">
    <property type="component" value="Unassembled WGS sequence"/>
</dbReference>
<dbReference type="InterPro" id="IPR011990">
    <property type="entry name" value="TPR-like_helical_dom_sf"/>
</dbReference>
<evidence type="ECO:0000256" key="2">
    <source>
        <dbReference type="SAM" id="Phobius"/>
    </source>
</evidence>
<keyword evidence="2" id="KW-0472">Membrane</keyword>
<evidence type="ECO:0000256" key="3">
    <source>
        <dbReference type="SAM" id="SignalP"/>
    </source>
</evidence>
<feature type="signal peptide" evidence="3">
    <location>
        <begin position="1"/>
        <end position="20"/>
    </location>
</feature>
<proteinExistence type="predicted"/>
<dbReference type="Pfam" id="PF01841">
    <property type="entry name" value="Transglut_core"/>
    <property type="match status" value="1"/>
</dbReference>
<dbReference type="AlphaFoldDB" id="A0A0S8GG48"/>
<evidence type="ECO:0000256" key="1">
    <source>
        <dbReference type="PROSITE-ProRule" id="PRU00339"/>
    </source>
</evidence>
<dbReference type="SUPFAM" id="SSF54001">
    <property type="entry name" value="Cysteine proteinases"/>
    <property type="match status" value="1"/>
</dbReference>
<reference evidence="5 6" key="1">
    <citation type="journal article" date="2015" name="Microbiome">
        <title>Genomic resolution of linkages in carbon, nitrogen, and sulfur cycling among widespread estuary sediment bacteria.</title>
        <authorList>
            <person name="Baker B.J."/>
            <person name="Lazar C.S."/>
            <person name="Teske A.P."/>
            <person name="Dick G.J."/>
        </authorList>
    </citation>
    <scope>NUCLEOTIDE SEQUENCE [LARGE SCALE GENOMIC DNA]</scope>
    <source>
        <strain evidence="5">SM23_40</strain>
    </source>
</reference>
<keyword evidence="1" id="KW-0802">TPR repeat</keyword>
<dbReference type="SMART" id="SM00028">
    <property type="entry name" value="TPR"/>
    <property type="match status" value="5"/>
</dbReference>
<dbReference type="PANTHER" id="PTHR33490:SF6">
    <property type="entry name" value="SLL1049 PROTEIN"/>
    <property type="match status" value="1"/>
</dbReference>
<evidence type="ECO:0000313" key="5">
    <source>
        <dbReference type="EMBL" id="KPK70813.1"/>
    </source>
</evidence>
<feature type="repeat" description="TPR" evidence="1">
    <location>
        <begin position="167"/>
        <end position="200"/>
    </location>
</feature>
<dbReference type="InterPro" id="IPR038765">
    <property type="entry name" value="Papain-like_cys_pep_sf"/>
</dbReference>
<name>A0A0S8GG48_UNCT6</name>
<dbReference type="SMART" id="SM00460">
    <property type="entry name" value="TGc"/>
    <property type="match status" value="1"/>
</dbReference>
<feature type="transmembrane region" description="Helical" evidence="2">
    <location>
        <begin position="537"/>
        <end position="556"/>
    </location>
</feature>
<dbReference type="InterPro" id="IPR019734">
    <property type="entry name" value="TPR_rpt"/>
</dbReference>
<dbReference type="EMBL" id="LJUI01000009">
    <property type="protein sequence ID" value="KPK70813.1"/>
    <property type="molecule type" value="Genomic_DNA"/>
</dbReference>
<feature type="chain" id="PRO_5006646880" description="Transglutaminase-like domain-containing protein" evidence="3">
    <location>
        <begin position="21"/>
        <end position="573"/>
    </location>
</feature>
<accession>A0A0S8GG48</accession>
<comment type="caution">
    <text evidence="5">The sequence shown here is derived from an EMBL/GenBank/DDBJ whole genome shotgun (WGS) entry which is preliminary data.</text>
</comment>
<keyword evidence="2" id="KW-1133">Transmembrane helix</keyword>
<keyword evidence="2" id="KW-0812">Transmembrane</keyword>
<dbReference type="InterPro" id="IPR002931">
    <property type="entry name" value="Transglutaminase-like"/>
</dbReference>
<dbReference type="Gene3D" id="3.10.620.30">
    <property type="match status" value="1"/>
</dbReference>
<dbReference type="SUPFAM" id="SSF48452">
    <property type="entry name" value="TPR-like"/>
    <property type="match status" value="1"/>
</dbReference>
<dbReference type="Pfam" id="PF13432">
    <property type="entry name" value="TPR_16"/>
    <property type="match status" value="2"/>
</dbReference>
<gene>
    <name evidence="5" type="ORF">AMJ82_02180</name>
</gene>
<dbReference type="Gene3D" id="1.25.40.10">
    <property type="entry name" value="Tetratricopeptide repeat domain"/>
    <property type="match status" value="2"/>
</dbReference>
<evidence type="ECO:0000259" key="4">
    <source>
        <dbReference type="SMART" id="SM00460"/>
    </source>
</evidence>
<dbReference type="PANTHER" id="PTHR33490">
    <property type="entry name" value="BLR5614 PROTEIN-RELATED"/>
    <property type="match status" value="1"/>
</dbReference>
<keyword evidence="3" id="KW-0732">Signal</keyword>
<feature type="repeat" description="TPR" evidence="1">
    <location>
        <begin position="97"/>
        <end position="130"/>
    </location>
</feature>
<sequence length="573" mass="64422">MSLVRGSLLLATLLSGVPSAASEASDIEAQYRQAVARAEEERHAEAIALLSEIVDLDSTHHRAMAFLGSLHAEMDPADYDGAISSLTRAIELSPLTMDYWRELGRVQAGAGRLEDAVASFEQVLQHVPDDTTALINLGYLYQQDPVRQLDRAIECAERAQRLAPWNLTNYMNLGYAYEKRGDFENARRYYRLLQRNFPRHDHQEWVAEHLRKVSGSAYRLLYTVELSNRGPGVARDVELWVMVGRDFPPHTRVELVECHPEWERVVRDSIGHVVAGFKFEEIGPGEVRSAQLGYEINVGPVSYKASPSTPLGYAPESIEYAYYTSAERFIESDAQLVRKVALEHADGGPDRLESARRLYDFVIDTLDYEVQTETYGALAALKAPERTDCTEFAALFVALARAIRIPARIVFGFIYDQENPTSEQAHTWAEFLLPDGRWIPVDPTFGQRFSEEYFARVSAHHLALWVPSRLLEGSWSYRAYFSVRGSQDASLVSGEYARIFPVGGASGDSTETWMAEEIAGAPTVSVLPTMTGRRIPLSYVVGIAALFFLWVTWRHISGTHKLAKPRDLWRRGS</sequence>
<feature type="domain" description="Transglutaminase-like" evidence="4">
    <location>
        <begin position="381"/>
        <end position="445"/>
    </location>
</feature>
<evidence type="ECO:0000313" key="6">
    <source>
        <dbReference type="Proteomes" id="UP000051717"/>
    </source>
</evidence>
<dbReference type="PROSITE" id="PS50005">
    <property type="entry name" value="TPR"/>
    <property type="match status" value="2"/>
</dbReference>
<organism evidence="5 6">
    <name type="scientific">candidate division TA06 bacterium SM23_40</name>
    <dbReference type="NCBI Taxonomy" id="1703774"/>
    <lineage>
        <taxon>Bacteria</taxon>
        <taxon>Bacteria division TA06</taxon>
    </lineage>
</organism>
<protein>
    <recommendedName>
        <fullName evidence="4">Transglutaminase-like domain-containing protein</fullName>
    </recommendedName>
</protein>